<feature type="chain" id="PRO_5022753115" evidence="1">
    <location>
        <begin position="20"/>
        <end position="485"/>
    </location>
</feature>
<evidence type="ECO:0000313" key="3">
    <source>
        <dbReference type="EMBL" id="QEA14918.1"/>
    </source>
</evidence>
<dbReference type="Gene3D" id="3.90.226.10">
    <property type="entry name" value="2-enoyl-CoA Hydratase, Chain A, domain 1"/>
    <property type="match status" value="1"/>
</dbReference>
<feature type="domain" description="Tail specific protease" evidence="2">
    <location>
        <begin position="254"/>
        <end position="460"/>
    </location>
</feature>
<dbReference type="GO" id="GO:0008236">
    <property type="term" value="F:serine-type peptidase activity"/>
    <property type="evidence" value="ECO:0007669"/>
    <property type="project" value="InterPro"/>
</dbReference>
<dbReference type="OrthoDB" id="5480566at2"/>
<dbReference type="InterPro" id="IPR006311">
    <property type="entry name" value="TAT_signal"/>
</dbReference>
<feature type="signal peptide" evidence="1">
    <location>
        <begin position="1"/>
        <end position="19"/>
    </location>
</feature>
<dbReference type="SUPFAM" id="SSF52096">
    <property type="entry name" value="ClpP/crotonase"/>
    <property type="match status" value="1"/>
</dbReference>
<name>A0A5B8S1A7_9SPHN</name>
<keyword evidence="1" id="KW-0732">Signal</keyword>
<dbReference type="Pfam" id="PF03572">
    <property type="entry name" value="Peptidase_S41"/>
    <property type="match status" value="1"/>
</dbReference>
<dbReference type="AlphaFoldDB" id="A0A5B8S1A7"/>
<gene>
    <name evidence="3" type="ORF">FRF71_01530</name>
</gene>
<evidence type="ECO:0000256" key="1">
    <source>
        <dbReference type="SAM" id="SignalP"/>
    </source>
</evidence>
<dbReference type="EMBL" id="CP042345">
    <property type="protein sequence ID" value="QEA14918.1"/>
    <property type="molecule type" value="Genomic_DNA"/>
</dbReference>
<accession>A0A5B8S1A7</accession>
<dbReference type="PROSITE" id="PS51318">
    <property type="entry name" value="TAT"/>
    <property type="match status" value="1"/>
</dbReference>
<organism evidence="3 4">
    <name type="scientific">Novosphingobium ginsenosidimutans</name>
    <dbReference type="NCBI Taxonomy" id="1176536"/>
    <lineage>
        <taxon>Bacteria</taxon>
        <taxon>Pseudomonadati</taxon>
        <taxon>Pseudomonadota</taxon>
        <taxon>Alphaproteobacteria</taxon>
        <taxon>Sphingomonadales</taxon>
        <taxon>Sphingomonadaceae</taxon>
        <taxon>Novosphingobium</taxon>
    </lineage>
</organism>
<reference evidence="3 4" key="1">
    <citation type="journal article" date="2013" name="J. Microbiol. Biotechnol.">
        <title>Novosphingobium ginsenosidimutans sp. nov., with the ability to convert ginsenoside.</title>
        <authorList>
            <person name="Kim J.K."/>
            <person name="He D."/>
            <person name="Liu Q.M."/>
            <person name="Park H.Y."/>
            <person name="Jung M.S."/>
            <person name="Yoon M.H."/>
            <person name="Kim S.C."/>
            <person name="Im W.T."/>
        </authorList>
    </citation>
    <scope>NUCLEOTIDE SEQUENCE [LARGE SCALE GENOMIC DNA]</scope>
    <source>
        <strain evidence="3 4">FW-6</strain>
    </source>
</reference>
<evidence type="ECO:0000259" key="2">
    <source>
        <dbReference type="Pfam" id="PF03572"/>
    </source>
</evidence>
<dbReference type="KEGG" id="ngf:FRF71_01530"/>
<keyword evidence="4" id="KW-1185">Reference proteome</keyword>
<evidence type="ECO:0000313" key="4">
    <source>
        <dbReference type="Proteomes" id="UP000321172"/>
    </source>
</evidence>
<dbReference type="GO" id="GO:0006508">
    <property type="term" value="P:proteolysis"/>
    <property type="evidence" value="ECO:0007669"/>
    <property type="project" value="InterPro"/>
</dbReference>
<dbReference type="InterPro" id="IPR029045">
    <property type="entry name" value="ClpP/crotonase-like_dom_sf"/>
</dbReference>
<dbReference type="Proteomes" id="UP000321172">
    <property type="component" value="Chromosome"/>
</dbReference>
<sequence>MMHRRQFLSAAALSSAALATPAILRASPRQSEDIRLVGEILRTLHPGLHRYLSPAAFEAGLAQLGERWSAAPDLEDRFLALTGFLASIRCGHSYPSFYNQKRAVAERLFTRKDRLPLAFRWIGDQMVVTENQAEGLWLPKGSVIKAIDGVPPAAILRRLQPLVRADGSNDGKRRALLSPTGADEIETFDVLRGLAYGAPKGGKFNVHFRAPGTSRDAWIDVPAVDLGARKKFIRALDPRSNEPIWQWEMRPDGIALLTMPGWAVYNSKWDWQAWLNERLDSLKGAKGLIVDLRENEGGNDCGDLILARLAAKDIARPKAARLVRYRQVPAALNPYLDTWDDSFRNWGDQVQPHDDRFLRLTRWEDDGLIKPQEPRLTVPMAVLTSPQNSSATYQFASLVKASGLGTLIGETTGGNRRGINGGAFFFARLPESGIEFDVPLIGYYPETREPDAGVTPDIAVHNNAADIAAGNDRVLETAQVLLLKG</sequence>
<proteinExistence type="predicted"/>
<protein>
    <submittedName>
        <fullName evidence="3">Peptidase S41</fullName>
    </submittedName>
</protein>
<dbReference type="InterPro" id="IPR005151">
    <property type="entry name" value="Tail-specific_protease"/>
</dbReference>